<dbReference type="Gene3D" id="3.10.450.10">
    <property type="match status" value="1"/>
</dbReference>
<comment type="caution">
    <text evidence="1">The sequence shown here is derived from an EMBL/GenBank/DDBJ whole genome shotgun (WGS) entry which is preliminary data.</text>
</comment>
<dbReference type="AlphaFoldDB" id="A0A4Q0YFJ5"/>
<gene>
    <name evidence="1" type="ORF">CRV08_04870</name>
</gene>
<name>A0A4Q0YFJ5_9BACT</name>
<dbReference type="SUPFAM" id="SSF54403">
    <property type="entry name" value="Cystatin/monellin"/>
    <property type="match status" value="1"/>
</dbReference>
<evidence type="ECO:0000313" key="2">
    <source>
        <dbReference type="Proteomes" id="UP000290172"/>
    </source>
</evidence>
<organism evidence="1 2">
    <name type="scientific">Halarcobacter ebronensis</name>
    <dbReference type="NCBI Taxonomy" id="1462615"/>
    <lineage>
        <taxon>Bacteria</taxon>
        <taxon>Pseudomonadati</taxon>
        <taxon>Campylobacterota</taxon>
        <taxon>Epsilonproteobacteria</taxon>
        <taxon>Campylobacterales</taxon>
        <taxon>Arcobacteraceae</taxon>
        <taxon>Halarcobacter</taxon>
    </lineage>
</organism>
<dbReference type="Proteomes" id="UP000290172">
    <property type="component" value="Unassembled WGS sequence"/>
</dbReference>
<sequence length="88" mass="9736">MAENTMPGGWSAYHDLTPEDESVFHEALAGFVGVHYTPFAVSTQVVAGMNYKYKCEASMPPSDVIWEVIIEIFKPLHGSAHIVSIIRI</sequence>
<protein>
    <submittedName>
        <fullName evidence="1">Uncharacterized protein</fullName>
    </submittedName>
</protein>
<dbReference type="RefSeq" id="WP_128979636.1">
    <property type="nucleotide sequence ID" value="NZ_PDKJ01000003.1"/>
</dbReference>
<reference evidence="1 2" key="1">
    <citation type="submission" date="2017-10" db="EMBL/GenBank/DDBJ databases">
        <title>Genomics of the genus Arcobacter.</title>
        <authorList>
            <person name="Perez-Cataluna A."/>
            <person name="Figueras M.J."/>
        </authorList>
    </citation>
    <scope>NUCLEOTIDE SEQUENCE [LARGE SCALE GENOMIC DNA]</scope>
    <source>
        <strain evidence="1 2">CECT 8993</strain>
    </source>
</reference>
<dbReference type="EMBL" id="PDKJ01000003">
    <property type="protein sequence ID" value="RXJ69340.1"/>
    <property type="molecule type" value="Genomic_DNA"/>
</dbReference>
<accession>A0A4Q0YFJ5</accession>
<proteinExistence type="predicted"/>
<evidence type="ECO:0000313" key="1">
    <source>
        <dbReference type="EMBL" id="RXJ69340.1"/>
    </source>
</evidence>
<dbReference type="InterPro" id="IPR046350">
    <property type="entry name" value="Cystatin_sf"/>
</dbReference>